<accession>A0A0D2Q7B4</accession>
<dbReference type="Gramene" id="KJB15099">
    <property type="protein sequence ID" value="KJB15099"/>
    <property type="gene ID" value="B456_002G160300"/>
</dbReference>
<keyword evidence="3 6" id="KW-0812">Transmembrane</keyword>
<comment type="subcellular location">
    <subcellularLocation>
        <location evidence="1">Membrane</location>
        <topology evidence="1">Multi-pass membrane protein</topology>
    </subcellularLocation>
</comment>
<feature type="transmembrane region" description="Helical" evidence="6">
    <location>
        <begin position="380"/>
        <end position="401"/>
    </location>
</feature>
<feature type="transmembrane region" description="Helical" evidence="6">
    <location>
        <begin position="281"/>
        <end position="307"/>
    </location>
</feature>
<dbReference type="InterPro" id="IPR002781">
    <property type="entry name" value="TM_pro_TauE-like"/>
</dbReference>
<evidence type="ECO:0008006" key="9">
    <source>
        <dbReference type="Google" id="ProtNLM"/>
    </source>
</evidence>
<evidence type="ECO:0000313" key="8">
    <source>
        <dbReference type="Proteomes" id="UP000032304"/>
    </source>
</evidence>
<proteinExistence type="inferred from homology"/>
<dbReference type="GO" id="GO:0016020">
    <property type="term" value="C:membrane"/>
    <property type="evidence" value="ECO:0007669"/>
    <property type="project" value="UniProtKB-SubCell"/>
</dbReference>
<evidence type="ECO:0000313" key="7">
    <source>
        <dbReference type="EMBL" id="KJB15099.1"/>
    </source>
</evidence>
<dbReference type="EMBL" id="CM001741">
    <property type="protein sequence ID" value="KJB15099.1"/>
    <property type="molecule type" value="Genomic_DNA"/>
</dbReference>
<dbReference type="Proteomes" id="UP000032304">
    <property type="component" value="Chromosome 2"/>
</dbReference>
<protein>
    <recommendedName>
        <fullName evidence="9">Sulfite exporter TauE/SafE family protein</fullName>
    </recommendedName>
</protein>
<evidence type="ECO:0000256" key="3">
    <source>
        <dbReference type="ARBA" id="ARBA00022692"/>
    </source>
</evidence>
<feature type="transmembrane region" description="Helical" evidence="6">
    <location>
        <begin position="349"/>
        <end position="368"/>
    </location>
</feature>
<evidence type="ECO:0000256" key="4">
    <source>
        <dbReference type="ARBA" id="ARBA00022989"/>
    </source>
</evidence>
<feature type="transmembrane region" description="Helical" evidence="6">
    <location>
        <begin position="201"/>
        <end position="220"/>
    </location>
</feature>
<dbReference type="PANTHER" id="PTHR14255">
    <property type="entry name" value="CEREBLON"/>
    <property type="match status" value="1"/>
</dbReference>
<reference evidence="7 8" key="1">
    <citation type="journal article" date="2012" name="Nature">
        <title>Repeated polyploidization of Gossypium genomes and the evolution of spinnable cotton fibres.</title>
        <authorList>
            <person name="Paterson A.H."/>
            <person name="Wendel J.F."/>
            <person name="Gundlach H."/>
            <person name="Guo H."/>
            <person name="Jenkins J."/>
            <person name="Jin D."/>
            <person name="Llewellyn D."/>
            <person name="Showmaker K.C."/>
            <person name="Shu S."/>
            <person name="Udall J."/>
            <person name="Yoo M.J."/>
            <person name="Byers R."/>
            <person name="Chen W."/>
            <person name="Doron-Faigenboim A."/>
            <person name="Duke M.V."/>
            <person name="Gong L."/>
            <person name="Grimwood J."/>
            <person name="Grover C."/>
            <person name="Grupp K."/>
            <person name="Hu G."/>
            <person name="Lee T.H."/>
            <person name="Li J."/>
            <person name="Lin L."/>
            <person name="Liu T."/>
            <person name="Marler B.S."/>
            <person name="Page J.T."/>
            <person name="Roberts A.W."/>
            <person name="Romanel E."/>
            <person name="Sanders W.S."/>
            <person name="Szadkowski E."/>
            <person name="Tan X."/>
            <person name="Tang H."/>
            <person name="Xu C."/>
            <person name="Wang J."/>
            <person name="Wang Z."/>
            <person name="Zhang D."/>
            <person name="Zhang L."/>
            <person name="Ashrafi H."/>
            <person name="Bedon F."/>
            <person name="Bowers J.E."/>
            <person name="Brubaker C.L."/>
            <person name="Chee P.W."/>
            <person name="Das S."/>
            <person name="Gingle A.R."/>
            <person name="Haigler C.H."/>
            <person name="Harker D."/>
            <person name="Hoffmann L.V."/>
            <person name="Hovav R."/>
            <person name="Jones D.C."/>
            <person name="Lemke C."/>
            <person name="Mansoor S."/>
            <person name="ur Rahman M."/>
            <person name="Rainville L.N."/>
            <person name="Rambani A."/>
            <person name="Reddy U.K."/>
            <person name="Rong J.K."/>
            <person name="Saranga Y."/>
            <person name="Scheffler B.E."/>
            <person name="Scheffler J.A."/>
            <person name="Stelly D.M."/>
            <person name="Triplett B.A."/>
            <person name="Van Deynze A."/>
            <person name="Vaslin M.F."/>
            <person name="Waghmare V.N."/>
            <person name="Walford S.A."/>
            <person name="Wright R.J."/>
            <person name="Zaki E.A."/>
            <person name="Zhang T."/>
            <person name="Dennis E.S."/>
            <person name="Mayer K.F."/>
            <person name="Peterson D.G."/>
            <person name="Rokhsar D.S."/>
            <person name="Wang X."/>
            <person name="Schmutz J."/>
        </authorList>
    </citation>
    <scope>NUCLEOTIDE SEQUENCE [LARGE SCALE GENOMIC DNA]</scope>
</reference>
<keyword evidence="5 6" id="KW-0472">Membrane</keyword>
<dbReference type="Pfam" id="PF01925">
    <property type="entry name" value="TauE"/>
    <property type="match status" value="2"/>
</dbReference>
<organism evidence="7 8">
    <name type="scientific">Gossypium raimondii</name>
    <name type="common">Peruvian cotton</name>
    <name type="synonym">Gossypium klotzschianum subsp. raimondii</name>
    <dbReference type="NCBI Taxonomy" id="29730"/>
    <lineage>
        <taxon>Eukaryota</taxon>
        <taxon>Viridiplantae</taxon>
        <taxon>Streptophyta</taxon>
        <taxon>Embryophyta</taxon>
        <taxon>Tracheophyta</taxon>
        <taxon>Spermatophyta</taxon>
        <taxon>Magnoliopsida</taxon>
        <taxon>eudicotyledons</taxon>
        <taxon>Gunneridae</taxon>
        <taxon>Pentapetalae</taxon>
        <taxon>rosids</taxon>
        <taxon>malvids</taxon>
        <taxon>Malvales</taxon>
        <taxon>Malvaceae</taxon>
        <taxon>Malvoideae</taxon>
        <taxon>Gossypium</taxon>
    </lineage>
</organism>
<sequence length="423" mass="46421">MATKGFVLYLLSGFSIAVLSVLFIQKSNNDDMNQSSNLLESPYNLSTTEKVWPALELNWRLVMATVIGFLGSACGTVGGVGGGGIFVPMLTLIVGFDTKSAAAISKCMIMGASASSVWYNLRVPHPTKEVPIIDYDLALLFQPMLMLGITVGVALSVVFPYWLITVLIIILFLVLIDTEYEPLVPKEEKSKLQILCFNLRWKRLLVLATVWVLFTVIQVIKNDVVPCTTLYWVLFCLQFPIATLVFGYEATKLYKEHKKRMSTGNAETVCGASIQWSPLNIAFCALCGILGGTVGGLLGSGGGFILGPLLLEIGVIPQVASATATFVMMFSSSLSVVEFYLLKRFPMPYALYLMGVSILAGFWGQYFVRKLITILRRASLIVFILSGVIFASALTMGVIGIERSIRMIHNHEFMGFLDFCSSQ</sequence>
<comment type="similarity">
    <text evidence="2">Belongs to the 4-toluene sulfonate uptake permease (TSUP) (TC 2.A.102) family.</text>
</comment>
<name>A0A0D2Q7B4_GOSRA</name>
<gene>
    <name evidence="7" type="ORF">B456_002G160300</name>
</gene>
<feature type="transmembrane region" description="Helical" evidence="6">
    <location>
        <begin position="319"/>
        <end position="342"/>
    </location>
</feature>
<dbReference type="PANTHER" id="PTHR14255:SF5">
    <property type="entry name" value="SULFITE EXPORTER TAUE_SAFE FAMILY PROTEIN 4"/>
    <property type="match status" value="1"/>
</dbReference>
<dbReference type="GO" id="GO:0031464">
    <property type="term" value="C:Cul4A-RING E3 ubiquitin ligase complex"/>
    <property type="evidence" value="ECO:0007669"/>
    <property type="project" value="TreeGrafter"/>
</dbReference>
<feature type="transmembrane region" description="Helical" evidence="6">
    <location>
        <begin position="61"/>
        <end position="94"/>
    </location>
</feature>
<evidence type="ECO:0000256" key="5">
    <source>
        <dbReference type="ARBA" id="ARBA00023136"/>
    </source>
</evidence>
<evidence type="ECO:0000256" key="6">
    <source>
        <dbReference type="SAM" id="Phobius"/>
    </source>
</evidence>
<dbReference type="GO" id="GO:0016567">
    <property type="term" value="P:protein ubiquitination"/>
    <property type="evidence" value="ECO:0007669"/>
    <property type="project" value="TreeGrafter"/>
</dbReference>
<feature type="transmembrane region" description="Helical" evidence="6">
    <location>
        <begin position="232"/>
        <end position="251"/>
    </location>
</feature>
<feature type="transmembrane region" description="Helical" evidence="6">
    <location>
        <begin position="6"/>
        <end position="24"/>
    </location>
</feature>
<evidence type="ECO:0000256" key="2">
    <source>
        <dbReference type="ARBA" id="ARBA00009142"/>
    </source>
</evidence>
<keyword evidence="8" id="KW-1185">Reference proteome</keyword>
<dbReference type="AlphaFoldDB" id="A0A0D2Q7B4"/>
<evidence type="ECO:0000256" key="1">
    <source>
        <dbReference type="ARBA" id="ARBA00004141"/>
    </source>
</evidence>
<feature type="transmembrane region" description="Helical" evidence="6">
    <location>
        <begin position="161"/>
        <end position="180"/>
    </location>
</feature>
<keyword evidence="4 6" id="KW-1133">Transmembrane helix</keyword>